<reference evidence="2" key="2">
    <citation type="journal article" date="2022" name="Proc. Natl. Acad. Sci. U.S.A.">
        <title>Diploid-dominant life cycles characterize the early evolution of Fungi.</title>
        <authorList>
            <person name="Amses K.R."/>
            <person name="Simmons D.R."/>
            <person name="Longcore J.E."/>
            <person name="Mondo S.J."/>
            <person name="Seto K."/>
            <person name="Jeronimo G.H."/>
            <person name="Bonds A.E."/>
            <person name="Quandt C.A."/>
            <person name="Davis W.J."/>
            <person name="Chang Y."/>
            <person name="Federici B.A."/>
            <person name="Kuo A."/>
            <person name="LaButti K."/>
            <person name="Pangilinan J."/>
            <person name="Andreopoulos W."/>
            <person name="Tritt A."/>
            <person name="Riley R."/>
            <person name="Hundley H."/>
            <person name="Johnson J."/>
            <person name="Lipzen A."/>
            <person name="Barry K."/>
            <person name="Lang B.F."/>
            <person name="Cuomo C.A."/>
            <person name="Buchler N.E."/>
            <person name="Grigoriev I.V."/>
            <person name="Spatafora J.W."/>
            <person name="Stajich J.E."/>
            <person name="James T.Y."/>
        </authorList>
    </citation>
    <scope>NUCLEOTIDE SEQUENCE</scope>
    <source>
        <strain evidence="2">AG</strain>
    </source>
</reference>
<gene>
    <name evidence="2" type="ORF">K450DRAFT_238068</name>
</gene>
<reference evidence="2" key="1">
    <citation type="submission" date="2021-06" db="EMBL/GenBank/DDBJ databases">
        <authorList>
            <consortium name="DOE Joint Genome Institute"/>
            <person name="Mondo S.J."/>
            <person name="Amses K.R."/>
            <person name="Simmons D.R."/>
            <person name="Longcore J.E."/>
            <person name="Seto K."/>
            <person name="Alves G.H."/>
            <person name="Bonds A.E."/>
            <person name="Quandt C.A."/>
            <person name="Davis W.J."/>
            <person name="Chang Y."/>
            <person name="Letcher P.M."/>
            <person name="Powell M.J."/>
            <person name="Kuo A."/>
            <person name="Labutti K."/>
            <person name="Pangilinan J."/>
            <person name="Andreopoulos W."/>
            <person name="Tritt A."/>
            <person name="Riley R."/>
            <person name="Hundley H."/>
            <person name="Johnson J."/>
            <person name="Lipzen A."/>
            <person name="Barry K."/>
            <person name="Berbee M.L."/>
            <person name="Buchler N.E."/>
            <person name="Grigoriev I.V."/>
            <person name="Spatafora J.W."/>
            <person name="Stajich J.E."/>
            <person name="James T.Y."/>
        </authorList>
    </citation>
    <scope>NUCLEOTIDE SEQUENCE</scope>
    <source>
        <strain evidence="2">AG</strain>
    </source>
</reference>
<name>A0AAD5EBH4_UMBRA</name>
<dbReference type="Proteomes" id="UP001206595">
    <property type="component" value="Unassembled WGS sequence"/>
</dbReference>
<keyword evidence="1" id="KW-0812">Transmembrane</keyword>
<evidence type="ECO:0000313" key="3">
    <source>
        <dbReference type="Proteomes" id="UP001206595"/>
    </source>
</evidence>
<evidence type="ECO:0000256" key="1">
    <source>
        <dbReference type="SAM" id="Phobius"/>
    </source>
</evidence>
<dbReference type="PROSITE" id="PS51257">
    <property type="entry name" value="PROKAR_LIPOPROTEIN"/>
    <property type="match status" value="1"/>
</dbReference>
<organism evidence="2 3">
    <name type="scientific">Umbelopsis ramanniana AG</name>
    <dbReference type="NCBI Taxonomy" id="1314678"/>
    <lineage>
        <taxon>Eukaryota</taxon>
        <taxon>Fungi</taxon>
        <taxon>Fungi incertae sedis</taxon>
        <taxon>Mucoromycota</taxon>
        <taxon>Mucoromycotina</taxon>
        <taxon>Umbelopsidomycetes</taxon>
        <taxon>Umbelopsidales</taxon>
        <taxon>Umbelopsidaceae</taxon>
        <taxon>Umbelopsis</taxon>
    </lineage>
</organism>
<sequence>MKIHTSHYSQKLSFSSHCPILIACIFTFQFSISEKKNVFIKIKKFVISITLLPL</sequence>
<keyword evidence="1" id="KW-1133">Transmembrane helix</keyword>
<evidence type="ECO:0000313" key="2">
    <source>
        <dbReference type="EMBL" id="KAI8580342.1"/>
    </source>
</evidence>
<keyword evidence="1" id="KW-0472">Membrane</keyword>
<keyword evidence="3" id="KW-1185">Reference proteome</keyword>
<dbReference type="RefSeq" id="XP_051445346.1">
    <property type="nucleotide sequence ID" value="XM_051588526.1"/>
</dbReference>
<comment type="caution">
    <text evidence="2">The sequence shown here is derived from an EMBL/GenBank/DDBJ whole genome shotgun (WGS) entry which is preliminary data.</text>
</comment>
<protein>
    <submittedName>
        <fullName evidence="2">Uncharacterized protein</fullName>
    </submittedName>
</protein>
<dbReference type="GeneID" id="75913871"/>
<accession>A0AAD5EBH4</accession>
<dbReference type="AlphaFoldDB" id="A0AAD5EBH4"/>
<proteinExistence type="predicted"/>
<dbReference type="EMBL" id="MU620913">
    <property type="protein sequence ID" value="KAI8580342.1"/>
    <property type="molecule type" value="Genomic_DNA"/>
</dbReference>
<feature type="transmembrane region" description="Helical" evidence="1">
    <location>
        <begin position="12"/>
        <end position="32"/>
    </location>
</feature>